<keyword evidence="2" id="KW-1185">Reference proteome</keyword>
<dbReference type="SUPFAM" id="SSF103642">
    <property type="entry name" value="Sec-C motif"/>
    <property type="match status" value="1"/>
</dbReference>
<proteinExistence type="predicted"/>
<dbReference type="Pfam" id="PF02810">
    <property type="entry name" value="SEC-C"/>
    <property type="match status" value="1"/>
</dbReference>
<dbReference type="AlphaFoldDB" id="A0A1E7W8J1"/>
<dbReference type="PANTHER" id="PTHR33747:SF1">
    <property type="entry name" value="ADENYLATE CYCLASE-ASSOCIATED CAP C-TERMINAL DOMAIN-CONTAINING PROTEIN"/>
    <property type="match status" value="1"/>
</dbReference>
<dbReference type="InterPro" id="IPR011978">
    <property type="entry name" value="YgfB-like"/>
</dbReference>
<accession>A0A1E7W8J1</accession>
<dbReference type="EMBL" id="LROM01000147">
    <property type="protein sequence ID" value="OEZ92569.1"/>
    <property type="molecule type" value="Genomic_DNA"/>
</dbReference>
<dbReference type="NCBIfam" id="TIGR02292">
    <property type="entry name" value="ygfB_yecA"/>
    <property type="match status" value="1"/>
</dbReference>
<dbReference type="RefSeq" id="WP_070251708.1">
    <property type="nucleotide sequence ID" value="NZ_LROM01000147.1"/>
</dbReference>
<organism evidence="1 2">
    <name type="scientific">Duganella phyllosphaerae</name>
    <dbReference type="NCBI Taxonomy" id="762836"/>
    <lineage>
        <taxon>Bacteria</taxon>
        <taxon>Pseudomonadati</taxon>
        <taxon>Pseudomonadota</taxon>
        <taxon>Betaproteobacteria</taxon>
        <taxon>Burkholderiales</taxon>
        <taxon>Oxalobacteraceae</taxon>
        <taxon>Telluria group</taxon>
        <taxon>Duganella</taxon>
    </lineage>
</organism>
<gene>
    <name evidence="1" type="ORF">DUPY_48280</name>
</gene>
<dbReference type="Proteomes" id="UP000175989">
    <property type="component" value="Unassembled WGS sequence"/>
</dbReference>
<dbReference type="Gene3D" id="3.10.450.50">
    <property type="match status" value="1"/>
</dbReference>
<dbReference type="Pfam" id="PF03695">
    <property type="entry name" value="UPF0149"/>
    <property type="match status" value="1"/>
</dbReference>
<dbReference type="SUPFAM" id="SSF101327">
    <property type="entry name" value="YgfB-like"/>
    <property type="match status" value="1"/>
</dbReference>
<dbReference type="InterPro" id="IPR036255">
    <property type="entry name" value="YgfB-like_sf"/>
</dbReference>
<sequence>MLNTPLNDDEYDQLDDLLAVISPQALDVAGLEGLLTALVIGPGDIAREAWLPLVWGDTAPADAKAVEAATVLVLRHEQYMRTWMQKDPASFEPIYECGGAWTAQAWTAGFEAGMQLAPAGWDALRAAEPALLAPFARAGDDWDEAVTPSVIRIHSHFHPPAPAKAAKVGRNDPCPCGSGKKYKKCCGEGK</sequence>
<evidence type="ECO:0000313" key="2">
    <source>
        <dbReference type="Proteomes" id="UP000175989"/>
    </source>
</evidence>
<evidence type="ECO:0000313" key="1">
    <source>
        <dbReference type="EMBL" id="OEZ92569.1"/>
    </source>
</evidence>
<protein>
    <recommendedName>
        <fullName evidence="3">YecA family protein</fullName>
    </recommendedName>
</protein>
<reference evidence="2" key="1">
    <citation type="journal article" date="2016" name="Front. Microbiol.">
        <title>Molecular Keys to the Janthinobacterium and Duganella spp. Interaction with the Plant Pathogen Fusarium graminearum.</title>
        <authorList>
            <person name="Haack F.S."/>
            <person name="Poehlein A."/>
            <person name="Kroger C."/>
            <person name="Voigt C.A."/>
            <person name="Piepenbring M."/>
            <person name="Bode H.B."/>
            <person name="Daniel R."/>
            <person name="Schafer W."/>
            <person name="Streit W.R."/>
        </authorList>
    </citation>
    <scope>NUCLEOTIDE SEQUENCE [LARGE SCALE GENOMIC DNA]</scope>
    <source>
        <strain evidence="2">T54</strain>
    </source>
</reference>
<evidence type="ECO:0008006" key="3">
    <source>
        <dbReference type="Google" id="ProtNLM"/>
    </source>
</evidence>
<dbReference type="OrthoDB" id="570299at2"/>
<dbReference type="PANTHER" id="PTHR33747">
    <property type="entry name" value="UPF0225 PROTEIN SCO1677"/>
    <property type="match status" value="1"/>
</dbReference>
<dbReference type="PATRIC" id="fig|762836.4.peg.4967"/>
<dbReference type="InterPro" id="IPR004027">
    <property type="entry name" value="SEC_C_motif"/>
</dbReference>
<name>A0A1E7W8J1_9BURK</name>
<comment type="caution">
    <text evidence="1">The sequence shown here is derived from an EMBL/GenBank/DDBJ whole genome shotgun (WGS) entry which is preliminary data.</text>
</comment>